<gene>
    <name evidence="2" type="ORF">PACILC2_15500</name>
</gene>
<evidence type="ECO:0000313" key="3">
    <source>
        <dbReference type="Proteomes" id="UP000680304"/>
    </source>
</evidence>
<dbReference type="RefSeq" id="WP_062492970.1">
    <property type="nucleotide sequence ID" value="NZ_BOVJ01000050.1"/>
</dbReference>
<dbReference type="InterPro" id="IPR045247">
    <property type="entry name" value="Oye-like"/>
</dbReference>
<dbReference type="CDD" id="cd04747">
    <property type="entry name" value="OYE_like_5_FMN"/>
    <property type="match status" value="1"/>
</dbReference>
<sequence length="379" mass="41541">MSNESKGNASAIHPSVQPLFKPFSIGKLTLPNRIVMAPMTRSFSPNGMPGPNVAQYYRRRAENGVGLIITEGTVINHPSSADDPNVPQFYGPALEGWSSVVEQVHAAGGLIFPQLWHVGMARKVGSPPNPESLPIGPSGIDLSGNQVTVPMTESEILSVIEAFAQAATDAKLLGFDGIEIHGAHGYLIDQFFWKQTNQRSDRYGGDSFEGRTRFAAEVIRSIRKAVGPDFPIILRLSQWKTSNYSAKLAETPKQLASFLESLTAAGVDIYHCSTRRYWEPEFEGSDLNLAGWVKALTGRPTITVGSVGLNEELMRSFASGQVTQVTSLNGLIERLERNEFDLVAVGRSLLVDPEWAMKIRNGRFNELKPFIVESLRTLS</sequence>
<comment type="caution">
    <text evidence="2">The sequence shown here is derived from an EMBL/GenBank/DDBJ whole genome shotgun (WGS) entry which is preliminary data.</text>
</comment>
<protein>
    <submittedName>
        <fullName evidence="2">12-oxophytodienoate reductase</fullName>
    </submittedName>
</protein>
<dbReference type="Pfam" id="PF00724">
    <property type="entry name" value="Oxidored_FMN"/>
    <property type="match status" value="1"/>
</dbReference>
<evidence type="ECO:0000313" key="2">
    <source>
        <dbReference type="EMBL" id="GIQ62982.1"/>
    </source>
</evidence>
<dbReference type="InterPro" id="IPR001155">
    <property type="entry name" value="OxRdtase_FMN_N"/>
</dbReference>
<dbReference type="PANTHER" id="PTHR22893">
    <property type="entry name" value="NADH OXIDOREDUCTASE-RELATED"/>
    <property type="match status" value="1"/>
</dbReference>
<keyword evidence="3" id="KW-1185">Reference proteome</keyword>
<dbReference type="EMBL" id="BOVJ01000050">
    <property type="protein sequence ID" value="GIQ62982.1"/>
    <property type="molecule type" value="Genomic_DNA"/>
</dbReference>
<accession>A0ABQ4N478</accession>
<dbReference type="SUPFAM" id="SSF51395">
    <property type="entry name" value="FMN-linked oxidoreductases"/>
    <property type="match status" value="1"/>
</dbReference>
<proteinExistence type="predicted"/>
<feature type="domain" description="NADH:flavin oxidoreductase/NADH oxidase N-terminal" evidence="1">
    <location>
        <begin position="19"/>
        <end position="364"/>
    </location>
</feature>
<dbReference type="Gene3D" id="3.20.20.70">
    <property type="entry name" value="Aldolase class I"/>
    <property type="match status" value="1"/>
</dbReference>
<reference evidence="2 3" key="1">
    <citation type="submission" date="2021-04" db="EMBL/GenBank/DDBJ databases">
        <title>Draft genome sequence of Paenibacillus cisolokensis, LC2-13A.</title>
        <authorList>
            <person name="Uke A."/>
            <person name="Chhe C."/>
            <person name="Baramee S."/>
            <person name="Kosugi A."/>
        </authorList>
    </citation>
    <scope>NUCLEOTIDE SEQUENCE [LARGE SCALE GENOMIC DNA]</scope>
    <source>
        <strain evidence="2 3">LC2-13A</strain>
    </source>
</reference>
<name>A0ABQ4N478_9BACL</name>
<dbReference type="InterPro" id="IPR013785">
    <property type="entry name" value="Aldolase_TIM"/>
</dbReference>
<organism evidence="2 3">
    <name type="scientific">Paenibacillus cisolokensis</name>
    <dbReference type="NCBI Taxonomy" id="1658519"/>
    <lineage>
        <taxon>Bacteria</taxon>
        <taxon>Bacillati</taxon>
        <taxon>Bacillota</taxon>
        <taxon>Bacilli</taxon>
        <taxon>Bacillales</taxon>
        <taxon>Paenibacillaceae</taxon>
        <taxon>Paenibacillus</taxon>
    </lineage>
</organism>
<dbReference type="Proteomes" id="UP000680304">
    <property type="component" value="Unassembled WGS sequence"/>
</dbReference>
<dbReference type="PANTHER" id="PTHR22893:SF55">
    <property type="entry name" value="OXIDOREDUCTASE-RELATED"/>
    <property type="match status" value="1"/>
</dbReference>
<evidence type="ECO:0000259" key="1">
    <source>
        <dbReference type="Pfam" id="PF00724"/>
    </source>
</evidence>